<dbReference type="Proteomes" id="UP000502196">
    <property type="component" value="Chromosome"/>
</dbReference>
<evidence type="ECO:0000313" key="1">
    <source>
        <dbReference type="EMBL" id="CAB3392199.1"/>
    </source>
</evidence>
<protein>
    <submittedName>
        <fullName evidence="1">Uncharacterized protein</fullName>
    </submittedName>
</protein>
<dbReference type="EMBL" id="LR792683">
    <property type="protein sequence ID" value="CAB3392199.1"/>
    <property type="molecule type" value="Genomic_DNA"/>
</dbReference>
<organism evidence="1 2">
    <name type="scientific">Kyrpidia spormannii</name>
    <dbReference type="NCBI Taxonomy" id="2055160"/>
    <lineage>
        <taxon>Bacteria</taxon>
        <taxon>Bacillati</taxon>
        <taxon>Bacillota</taxon>
        <taxon>Bacilli</taxon>
        <taxon>Bacillales</taxon>
        <taxon>Alicyclobacillaceae</taxon>
        <taxon>Kyrpidia</taxon>
    </lineage>
</organism>
<gene>
    <name evidence="1" type="ORF">COOX1_1291</name>
</gene>
<sequence length="43" mass="4947">MLKTAFEALTPVRQRAYICIFLRLSNPRHGKHEEKPIAGRLSP</sequence>
<evidence type="ECO:0000313" key="2">
    <source>
        <dbReference type="Proteomes" id="UP000502196"/>
    </source>
</evidence>
<dbReference type="AlphaFoldDB" id="A0A6F9E6X7"/>
<name>A0A6F9E6X7_9BACL</name>
<reference evidence="1 2" key="1">
    <citation type="submission" date="2020-04" db="EMBL/GenBank/DDBJ databases">
        <authorList>
            <person name="Hogendoorn C."/>
        </authorList>
    </citation>
    <scope>NUCLEOTIDE SEQUENCE [LARGE SCALE GENOMIC DNA]</scope>
    <source>
        <strain evidence="1">COOX1</strain>
    </source>
</reference>
<accession>A0A6F9E6X7</accession>
<proteinExistence type="predicted"/>